<evidence type="ECO:0000313" key="2">
    <source>
        <dbReference type="Proteomes" id="UP001333110"/>
    </source>
</evidence>
<sequence length="132" mass="14576">MEKATLEQVHLEATVAVDRTMPQQAWCRDHFPGEPVPVIDHPLSEEPFPNVQSELPPTQLHSISSCPIAGHQREEISTSPSTAPLEEVVDCNEVTPQPSLLQAEQTKWPQPLLISLALEAFRDLGCPPLDTL</sequence>
<name>A0AAN7RT19_MYCAM</name>
<gene>
    <name evidence="1" type="ORF">QYF61_005559</name>
</gene>
<comment type="caution">
    <text evidence="1">The sequence shown here is derived from an EMBL/GenBank/DDBJ whole genome shotgun (WGS) entry which is preliminary data.</text>
</comment>
<dbReference type="AlphaFoldDB" id="A0AAN7RT19"/>
<dbReference type="EMBL" id="JAUNZN010000033">
    <property type="protein sequence ID" value="KAK4806763.1"/>
    <property type="molecule type" value="Genomic_DNA"/>
</dbReference>
<proteinExistence type="predicted"/>
<protein>
    <submittedName>
        <fullName evidence="1">Uncharacterized protein</fullName>
    </submittedName>
</protein>
<organism evidence="1 2">
    <name type="scientific">Mycteria americana</name>
    <name type="common">Wood stork</name>
    <dbReference type="NCBI Taxonomy" id="33587"/>
    <lineage>
        <taxon>Eukaryota</taxon>
        <taxon>Metazoa</taxon>
        <taxon>Chordata</taxon>
        <taxon>Craniata</taxon>
        <taxon>Vertebrata</taxon>
        <taxon>Euteleostomi</taxon>
        <taxon>Archelosauria</taxon>
        <taxon>Archosauria</taxon>
        <taxon>Dinosauria</taxon>
        <taxon>Saurischia</taxon>
        <taxon>Theropoda</taxon>
        <taxon>Coelurosauria</taxon>
        <taxon>Aves</taxon>
        <taxon>Neognathae</taxon>
        <taxon>Neoaves</taxon>
        <taxon>Aequornithes</taxon>
        <taxon>Ciconiiformes</taxon>
        <taxon>Ciconiidae</taxon>
        <taxon>Mycteria</taxon>
    </lineage>
</organism>
<keyword evidence="2" id="KW-1185">Reference proteome</keyword>
<reference evidence="1 2" key="1">
    <citation type="journal article" date="2023" name="J. Hered.">
        <title>Chromosome-level genome of the wood stork (Mycteria americana) provides insight into avian chromosome evolution.</title>
        <authorList>
            <person name="Flamio R. Jr."/>
            <person name="Ramstad K.M."/>
        </authorList>
    </citation>
    <scope>NUCLEOTIDE SEQUENCE [LARGE SCALE GENOMIC DNA]</scope>
    <source>
        <strain evidence="1">JAX WOST 10</strain>
    </source>
</reference>
<dbReference type="Proteomes" id="UP001333110">
    <property type="component" value="Unassembled WGS sequence"/>
</dbReference>
<evidence type="ECO:0000313" key="1">
    <source>
        <dbReference type="EMBL" id="KAK4806763.1"/>
    </source>
</evidence>
<accession>A0AAN7RT19</accession>